<keyword evidence="2" id="KW-1133">Transmembrane helix</keyword>
<dbReference type="RefSeq" id="XP_008863811.1">
    <property type="nucleotide sequence ID" value="XM_008865589.1"/>
</dbReference>
<dbReference type="Gene3D" id="1.10.167.10">
    <property type="entry name" value="Regulator of G-protein Signalling 4, domain 2"/>
    <property type="match status" value="1"/>
</dbReference>
<dbReference type="AlphaFoldDB" id="A0A024UPZ6"/>
<evidence type="ECO:0000256" key="1">
    <source>
        <dbReference type="SAM" id="MobiDB-lite"/>
    </source>
</evidence>
<dbReference type="InterPro" id="IPR036305">
    <property type="entry name" value="RGS_sf"/>
</dbReference>
<sequence length="513" mass="57423">MVAPGNATAMAVLHGPTGVGKMLLITTMSLSFYAPVVVAVYYANRHSSSIKYRNPSEMAFVAMAAYLNSLARFVGTIFIDDISCTFGLLSFGIPLQIALVGYVLTERHVVLAFHLTEFMVNHASTKPLTKQRALHWLQVFLRPRYIWIERIVLHIAWNIPPILIVFGDNYTVYAGGDCPAQLLASVRHWYLASFAFMIAASVALSFQISKVVDNFGLRQAFQTGNRALVVYFFVYFPILVFVPAEVVYTYHLDLTINVAIVHTLLWIHIVRPVSDFFRASRTAATSSMFNGTARVLDAFLHTPNGFQAMSAFAKSDFMIESVIAWRALVDYRNEMPGHMSALDIYNQFIAPSAPFPLDNVVKGTILKRYAIAFECNNKYSIHPDDGEQGAQYFDVLLDAIVNKILIEMLPRFQRHPLGAGWFDFLRRHHTQHALDKVLDDTIGQAKQSQTMPTIKSAAISRSTGRLAVIMTEGMRTSVRDDDALQDNVTAHSEYPPPFGTSESVAVDRIHETQ</sequence>
<gene>
    <name evidence="3" type="ORF">H310_02166</name>
</gene>
<name>A0A024UPZ6_9STRA</name>
<feature type="transmembrane region" description="Helical" evidence="2">
    <location>
        <begin position="56"/>
        <end position="79"/>
    </location>
</feature>
<keyword evidence="2" id="KW-0472">Membrane</keyword>
<proteinExistence type="predicted"/>
<evidence type="ECO:0000313" key="3">
    <source>
        <dbReference type="EMBL" id="ETW07718.1"/>
    </source>
</evidence>
<dbReference type="EMBL" id="KI913954">
    <property type="protein sequence ID" value="ETW07718.1"/>
    <property type="molecule type" value="Genomic_DNA"/>
</dbReference>
<feature type="transmembrane region" description="Helical" evidence="2">
    <location>
        <begin position="227"/>
        <end position="248"/>
    </location>
</feature>
<protein>
    <recommendedName>
        <fullName evidence="4">RGS domain-containing protein</fullName>
    </recommendedName>
</protein>
<evidence type="ECO:0000256" key="2">
    <source>
        <dbReference type="SAM" id="Phobius"/>
    </source>
</evidence>
<feature type="transmembrane region" description="Helical" evidence="2">
    <location>
        <begin position="22"/>
        <end position="44"/>
    </location>
</feature>
<dbReference type="InterPro" id="IPR044926">
    <property type="entry name" value="RGS_subdomain_2"/>
</dbReference>
<accession>A0A024UPZ6</accession>
<dbReference type="VEuPathDB" id="FungiDB:H310_02166"/>
<dbReference type="GeneID" id="20079216"/>
<organism evidence="3">
    <name type="scientific">Aphanomyces invadans</name>
    <dbReference type="NCBI Taxonomy" id="157072"/>
    <lineage>
        <taxon>Eukaryota</taxon>
        <taxon>Sar</taxon>
        <taxon>Stramenopiles</taxon>
        <taxon>Oomycota</taxon>
        <taxon>Saprolegniomycetes</taxon>
        <taxon>Saprolegniales</taxon>
        <taxon>Verrucalvaceae</taxon>
        <taxon>Aphanomyces</taxon>
    </lineage>
</organism>
<evidence type="ECO:0008006" key="4">
    <source>
        <dbReference type="Google" id="ProtNLM"/>
    </source>
</evidence>
<feature type="region of interest" description="Disordered" evidence="1">
    <location>
        <begin position="489"/>
        <end position="513"/>
    </location>
</feature>
<reference evidence="3" key="1">
    <citation type="submission" date="2013-12" db="EMBL/GenBank/DDBJ databases">
        <title>The Genome Sequence of Aphanomyces invadans NJM9701.</title>
        <authorList>
            <consortium name="The Broad Institute Genomics Platform"/>
            <person name="Russ C."/>
            <person name="Tyler B."/>
            <person name="van West P."/>
            <person name="Dieguez-Uribeondo J."/>
            <person name="Young S.K."/>
            <person name="Zeng Q."/>
            <person name="Gargeya S."/>
            <person name="Fitzgerald M."/>
            <person name="Abouelleil A."/>
            <person name="Alvarado L."/>
            <person name="Chapman S.B."/>
            <person name="Gainer-Dewar J."/>
            <person name="Goldberg J."/>
            <person name="Griggs A."/>
            <person name="Gujja S."/>
            <person name="Hansen M."/>
            <person name="Howarth C."/>
            <person name="Imamovic A."/>
            <person name="Ireland A."/>
            <person name="Larimer J."/>
            <person name="McCowan C."/>
            <person name="Murphy C."/>
            <person name="Pearson M."/>
            <person name="Poon T.W."/>
            <person name="Priest M."/>
            <person name="Roberts A."/>
            <person name="Saif S."/>
            <person name="Shea T."/>
            <person name="Sykes S."/>
            <person name="Wortman J."/>
            <person name="Nusbaum C."/>
            <person name="Birren B."/>
        </authorList>
    </citation>
    <scope>NUCLEOTIDE SEQUENCE [LARGE SCALE GENOMIC DNA]</scope>
    <source>
        <strain evidence="3">NJM9701</strain>
    </source>
</reference>
<feature type="transmembrane region" description="Helical" evidence="2">
    <location>
        <begin position="85"/>
        <end position="104"/>
    </location>
</feature>
<keyword evidence="2" id="KW-0812">Transmembrane</keyword>
<feature type="transmembrane region" description="Helical" evidence="2">
    <location>
        <begin position="187"/>
        <end position="206"/>
    </location>
</feature>
<feature type="transmembrane region" description="Helical" evidence="2">
    <location>
        <begin position="151"/>
        <end position="167"/>
    </location>
</feature>
<dbReference type="OrthoDB" id="196547at2759"/>
<dbReference type="SUPFAM" id="SSF48097">
    <property type="entry name" value="Regulator of G-protein signaling, RGS"/>
    <property type="match status" value="1"/>
</dbReference>